<dbReference type="EMBL" id="LDPZ01000021">
    <property type="protein sequence ID" value="KTQ95598.1"/>
    <property type="molecule type" value="Genomic_DNA"/>
</dbReference>
<evidence type="ECO:0000313" key="3">
    <source>
        <dbReference type="Proteomes" id="UP000078272"/>
    </source>
</evidence>
<evidence type="ECO:0008006" key="4">
    <source>
        <dbReference type="Google" id="ProtNLM"/>
    </source>
</evidence>
<feature type="compositionally biased region" description="Basic and acidic residues" evidence="1">
    <location>
        <begin position="190"/>
        <end position="203"/>
    </location>
</feature>
<dbReference type="Proteomes" id="UP000078272">
    <property type="component" value="Unassembled WGS sequence"/>
</dbReference>
<proteinExistence type="predicted"/>
<dbReference type="RefSeq" id="WP_058634978.1">
    <property type="nucleotide sequence ID" value="NZ_LDPZ01000021.1"/>
</dbReference>
<reference evidence="2 3" key="1">
    <citation type="journal article" date="2016" name="Front. Microbiol.">
        <title>Genomic Resource of Rice Seed Associated Bacteria.</title>
        <authorList>
            <person name="Midha S."/>
            <person name="Bansal K."/>
            <person name="Sharma S."/>
            <person name="Kumar N."/>
            <person name="Patil P.P."/>
            <person name="Chaudhry V."/>
            <person name="Patil P.B."/>
        </authorList>
    </citation>
    <scope>NUCLEOTIDE SEQUENCE [LARGE SCALE GENOMIC DNA]</scope>
    <source>
        <strain evidence="2 3">NS226</strain>
    </source>
</reference>
<sequence>MASFIDPRRVLSTPRTEAMVCLQRTPFVVYAICDPVTDLPVYPVTDLPVYVGQTQNIVSRFGSHMRCWTGDQRPQRHPSISRWLATLGSSPFIDRSTLSMPQPKVPDRRVRKLIKPDPWIASHLHLYSGLPLMPKLMILDRAETRQDVMARETDWIYRFADRGDRLFNLGPHKTRVRQAWKGFARHEIRDVKPKPSQADDPRADGTCCDLADGDGQTSA</sequence>
<dbReference type="PATRIC" id="fig|401562.3.peg.1616"/>
<feature type="region of interest" description="Disordered" evidence="1">
    <location>
        <begin position="190"/>
        <end position="219"/>
    </location>
</feature>
<name>A0A175R948_9HYPH</name>
<accession>A0A175R948</accession>
<evidence type="ECO:0000313" key="2">
    <source>
        <dbReference type="EMBL" id="KTQ95598.1"/>
    </source>
</evidence>
<evidence type="ECO:0000256" key="1">
    <source>
        <dbReference type="SAM" id="MobiDB-lite"/>
    </source>
</evidence>
<protein>
    <recommendedName>
        <fullName evidence="4">GIY-YIG domain-containing protein</fullName>
    </recommendedName>
</protein>
<dbReference type="AlphaFoldDB" id="A0A175R948"/>
<gene>
    <name evidence="2" type="ORF">NS226_10620</name>
</gene>
<comment type="caution">
    <text evidence="2">The sequence shown here is derived from an EMBL/GenBank/DDBJ whole genome shotgun (WGS) entry which is preliminary data.</text>
</comment>
<organism evidence="2 3">
    <name type="scientific">Aureimonas ureilytica</name>
    <dbReference type="NCBI Taxonomy" id="401562"/>
    <lineage>
        <taxon>Bacteria</taxon>
        <taxon>Pseudomonadati</taxon>
        <taxon>Pseudomonadota</taxon>
        <taxon>Alphaproteobacteria</taxon>
        <taxon>Hyphomicrobiales</taxon>
        <taxon>Aurantimonadaceae</taxon>
        <taxon>Aureimonas</taxon>
    </lineage>
</organism>
<dbReference type="CDD" id="cd00719">
    <property type="entry name" value="GIY-YIG_SF"/>
    <property type="match status" value="1"/>
</dbReference>